<name>A0A1F6CR42_HANXR</name>
<evidence type="ECO:0000256" key="1">
    <source>
        <dbReference type="SAM" id="MobiDB-lite"/>
    </source>
</evidence>
<gene>
    <name evidence="3" type="ORF">A3F84_19140</name>
</gene>
<dbReference type="InterPro" id="IPR010496">
    <property type="entry name" value="AL/BT2_dom"/>
</dbReference>
<evidence type="ECO:0000259" key="2">
    <source>
        <dbReference type="Pfam" id="PF06439"/>
    </source>
</evidence>
<comment type="caution">
    <text evidence="3">The sequence shown here is derived from an EMBL/GenBank/DDBJ whole genome shotgun (WGS) entry which is preliminary data.</text>
</comment>
<evidence type="ECO:0000313" key="3">
    <source>
        <dbReference type="EMBL" id="OGG51605.1"/>
    </source>
</evidence>
<dbReference type="GO" id="GO:0016787">
    <property type="term" value="F:hydrolase activity"/>
    <property type="evidence" value="ECO:0007669"/>
    <property type="project" value="InterPro"/>
</dbReference>
<sequence length="224" mass="24394">MSASDREGGWKDLFNGRDLTGWRALSADGRHEWQAAGSLPLHPEDPRRFAIGPGGGILVNGPNGRTPNLLTGAEYGDCELHIEFMMSKGSNSGVYFMGHYEIQVLDSWGATDLKYGTCGGIYARWIDEKAVGGTPPRVNASRPPGEWQTYDVIFKAPKFDVAGNKVANATFVRVVWNGVVAHEDVEVDGPTRGAMPGSERPRGPLMLQGDHGPVGYRNIRLRES</sequence>
<feature type="domain" description="3-keto-alpha-glucoside-1,2-lyase/3-keto-2-hydroxy-glucal hydratase" evidence="2">
    <location>
        <begin position="9"/>
        <end position="222"/>
    </location>
</feature>
<dbReference type="Pfam" id="PF06439">
    <property type="entry name" value="3keto-disac_hyd"/>
    <property type="match status" value="1"/>
</dbReference>
<reference evidence="3 4" key="1">
    <citation type="journal article" date="2016" name="Nat. Commun.">
        <title>Thousands of microbial genomes shed light on interconnected biogeochemical processes in an aquifer system.</title>
        <authorList>
            <person name="Anantharaman K."/>
            <person name="Brown C.T."/>
            <person name="Hug L.A."/>
            <person name="Sharon I."/>
            <person name="Castelle C.J."/>
            <person name="Probst A.J."/>
            <person name="Thomas B.C."/>
            <person name="Singh A."/>
            <person name="Wilkins M.J."/>
            <person name="Karaoz U."/>
            <person name="Brodie E.L."/>
            <person name="Williams K.H."/>
            <person name="Hubbard S.S."/>
            <person name="Banfield J.F."/>
        </authorList>
    </citation>
    <scope>NUCLEOTIDE SEQUENCE [LARGE SCALE GENOMIC DNA]</scope>
    <source>
        <strain evidence="4">RIFCSPLOWO2_12_FULL_64_10</strain>
    </source>
</reference>
<evidence type="ECO:0000313" key="4">
    <source>
        <dbReference type="Proteomes" id="UP000178606"/>
    </source>
</evidence>
<feature type="region of interest" description="Disordered" evidence="1">
    <location>
        <begin position="187"/>
        <end position="209"/>
    </location>
</feature>
<dbReference type="AlphaFoldDB" id="A0A1F6CR42"/>
<protein>
    <recommendedName>
        <fullName evidence="2">3-keto-alpha-glucoside-1,2-lyase/3-keto-2-hydroxy-glucal hydratase domain-containing protein</fullName>
    </recommendedName>
</protein>
<organism evidence="3 4">
    <name type="scientific">Handelsmanbacteria sp. (strain RIFCSPLOWO2_12_FULL_64_10)</name>
    <dbReference type="NCBI Taxonomy" id="1817868"/>
    <lineage>
        <taxon>Bacteria</taxon>
        <taxon>Candidatus Handelsmaniibacteriota</taxon>
    </lineage>
</organism>
<proteinExistence type="predicted"/>
<dbReference type="EMBL" id="MFKF01000176">
    <property type="protein sequence ID" value="OGG51605.1"/>
    <property type="molecule type" value="Genomic_DNA"/>
</dbReference>
<dbReference type="Proteomes" id="UP000178606">
    <property type="component" value="Unassembled WGS sequence"/>
</dbReference>
<accession>A0A1F6CR42</accession>
<dbReference type="Gene3D" id="2.60.120.560">
    <property type="entry name" value="Exo-inulinase, domain 1"/>
    <property type="match status" value="1"/>
</dbReference>